<dbReference type="GO" id="GO:0003723">
    <property type="term" value="F:RNA binding"/>
    <property type="evidence" value="ECO:0007669"/>
    <property type="project" value="UniProtKB-UniRule"/>
</dbReference>
<dbReference type="FunFam" id="2.40.50.90:FF:000002">
    <property type="entry name" value="Staphylococcal nuclease domain-containing protein"/>
    <property type="match status" value="1"/>
</dbReference>
<dbReference type="Gene3D" id="2.40.50.90">
    <property type="match status" value="4"/>
</dbReference>
<dbReference type="EMBL" id="OE181216">
    <property type="protein sequence ID" value="CAD7572775.1"/>
    <property type="molecule type" value="Genomic_DNA"/>
</dbReference>
<dbReference type="CDD" id="cd20433">
    <property type="entry name" value="Tudor_TDRD11"/>
    <property type="match status" value="1"/>
</dbReference>
<dbReference type="GO" id="GO:0005634">
    <property type="term" value="C:nucleus"/>
    <property type="evidence" value="ECO:0007669"/>
    <property type="project" value="TreeGrafter"/>
</dbReference>
<dbReference type="FunFam" id="2.40.50.90:FF:000004">
    <property type="entry name" value="Staphylococcal nuclease domain-containing protein"/>
    <property type="match status" value="1"/>
</dbReference>
<dbReference type="InterPro" id="IPR016071">
    <property type="entry name" value="Staphylococal_nuclease_OB-fold"/>
</dbReference>
<proteinExistence type="predicted"/>
<dbReference type="GO" id="GO:0006402">
    <property type="term" value="P:mRNA catabolic process"/>
    <property type="evidence" value="ECO:0007669"/>
    <property type="project" value="UniProtKB-UniRule"/>
</dbReference>
<evidence type="ECO:0000259" key="7">
    <source>
        <dbReference type="PROSITE" id="PS50304"/>
    </source>
</evidence>
<dbReference type="PANTHER" id="PTHR12302">
    <property type="entry name" value="EBNA2 BINDING PROTEIN P100"/>
    <property type="match status" value="1"/>
</dbReference>
<dbReference type="AlphaFoldDB" id="A0A7R9J6C5"/>
<feature type="domain" description="TNase-like" evidence="8">
    <location>
        <begin position="10"/>
        <end position="150"/>
    </location>
</feature>
<dbReference type="SUPFAM" id="SSF63748">
    <property type="entry name" value="Tudor/PWWP/MBT"/>
    <property type="match status" value="1"/>
</dbReference>
<reference evidence="9" key="1">
    <citation type="submission" date="2020-11" db="EMBL/GenBank/DDBJ databases">
        <authorList>
            <person name="Tran Van P."/>
        </authorList>
    </citation>
    <scope>NUCLEOTIDE SEQUENCE</scope>
</reference>
<dbReference type="SUPFAM" id="SSF50199">
    <property type="entry name" value="Staphylococcal nuclease"/>
    <property type="match status" value="4"/>
</dbReference>
<keyword evidence="3 5" id="KW-0963">Cytoplasm</keyword>
<dbReference type="InterPro" id="IPR016685">
    <property type="entry name" value="Silence_cplx_Nase-comp_TudorSN"/>
</dbReference>
<dbReference type="PANTHER" id="PTHR12302:SF2">
    <property type="entry name" value="STAPHYLOCOCCAL NUCLEASE DOMAIN-CONTAINING PROTEIN 1"/>
    <property type="match status" value="1"/>
</dbReference>
<dbReference type="GO" id="GO:0005829">
    <property type="term" value="C:cytosol"/>
    <property type="evidence" value="ECO:0007669"/>
    <property type="project" value="UniProtKB-UniRule"/>
</dbReference>
<keyword evidence="6" id="KW-0732">Signal</keyword>
<dbReference type="GO" id="GO:0031047">
    <property type="term" value="P:regulatory ncRNA-mediated gene silencing"/>
    <property type="evidence" value="ECO:0007669"/>
    <property type="project" value="UniProtKB-UniRule"/>
</dbReference>
<organism evidence="9">
    <name type="scientific">Timema californicum</name>
    <name type="common">California timema</name>
    <name type="synonym">Walking stick</name>
    <dbReference type="NCBI Taxonomy" id="61474"/>
    <lineage>
        <taxon>Eukaryota</taxon>
        <taxon>Metazoa</taxon>
        <taxon>Ecdysozoa</taxon>
        <taxon>Arthropoda</taxon>
        <taxon>Hexapoda</taxon>
        <taxon>Insecta</taxon>
        <taxon>Pterygota</taxon>
        <taxon>Neoptera</taxon>
        <taxon>Polyneoptera</taxon>
        <taxon>Phasmatodea</taxon>
        <taxon>Timematodea</taxon>
        <taxon>Timematoidea</taxon>
        <taxon>Timematidae</taxon>
        <taxon>Timema</taxon>
    </lineage>
</organism>
<dbReference type="Pfam" id="PF00567">
    <property type="entry name" value="TUDOR"/>
    <property type="match status" value="1"/>
</dbReference>
<dbReference type="PROSITE" id="PS50304">
    <property type="entry name" value="TUDOR"/>
    <property type="match status" value="1"/>
</dbReference>
<feature type="domain" description="TNase-like" evidence="8">
    <location>
        <begin position="177"/>
        <end position="315"/>
    </location>
</feature>
<keyword evidence="4" id="KW-0677">Repeat</keyword>
<dbReference type="FunFam" id="2.30.30.140:FF:000018">
    <property type="entry name" value="Serine/threonine-protein kinase 31"/>
    <property type="match status" value="1"/>
</dbReference>
<evidence type="ECO:0000259" key="8">
    <source>
        <dbReference type="PROSITE" id="PS50830"/>
    </source>
</evidence>
<dbReference type="GO" id="GO:0031332">
    <property type="term" value="C:RNAi effector complex"/>
    <property type="evidence" value="ECO:0007669"/>
    <property type="project" value="InterPro"/>
</dbReference>
<comment type="subcellular location">
    <subcellularLocation>
        <location evidence="1 5">Cytoplasm</location>
    </subcellularLocation>
</comment>
<dbReference type="InterPro" id="IPR047386">
    <property type="entry name" value="Tudor_TDRD11"/>
</dbReference>
<evidence type="ECO:0000256" key="6">
    <source>
        <dbReference type="SAM" id="SignalP"/>
    </source>
</evidence>
<dbReference type="Gene3D" id="2.30.30.140">
    <property type="match status" value="1"/>
</dbReference>
<feature type="chain" id="PRO_5030557569" description="Staphylococcal nuclease domain-containing protein 1" evidence="6">
    <location>
        <begin position="17"/>
        <end position="974"/>
    </location>
</feature>
<feature type="domain" description="Tudor" evidence="7">
    <location>
        <begin position="824"/>
        <end position="882"/>
    </location>
</feature>
<feature type="signal peptide" evidence="6">
    <location>
        <begin position="1"/>
        <end position="16"/>
    </location>
</feature>
<evidence type="ECO:0000256" key="4">
    <source>
        <dbReference type="ARBA" id="ARBA00022737"/>
    </source>
</evidence>
<dbReference type="SMART" id="SM00333">
    <property type="entry name" value="TUDOR"/>
    <property type="match status" value="1"/>
</dbReference>
<dbReference type="FunFam" id="2.40.50.90:FF:000001">
    <property type="entry name" value="Staphylococcal nuclease domain-containing protein"/>
    <property type="match status" value="1"/>
</dbReference>
<protein>
    <recommendedName>
        <fullName evidence="2">Staphylococcal nuclease domain-containing protein 1</fullName>
    </recommendedName>
</protein>
<feature type="domain" description="TNase-like" evidence="8">
    <location>
        <begin position="617"/>
        <end position="753"/>
    </location>
</feature>
<evidence type="ECO:0000313" key="9">
    <source>
        <dbReference type="EMBL" id="CAD7572775.1"/>
    </source>
</evidence>
<sequence>MLSLGVSIVILKVLSGDSVIIRGVPKGGPPPEKQINLSNITAPKLARRAIGNSEETKDEPYAWEAREFLRKKIIGEDVLFTVEKPPNTTREYGVIYIGKDIATAENLTETLISEGLVSVRREGVRAGPELQRLIELEDAAKSAGKGKWATSGAQEHIRDIKWSVDNPRNFVDKCGGKPIAAVIEHVRDGSTIRAFLTPDFYHITLMISGIRCPGFKLNAEGKPDPNAVVPYSEEAKFFVESRLLQRDVEIVLESVNNNNFVGSIIHPKGNIAEALLQEGFAHCVDWSIAFMKTGADKLRAAEKIAKEAKKRIWENYQPNTTQVKKNVEPIERRLQAKKDVEPIKRRLQAKIDVKPNREMITGEKRRRANREMITGEDRHRANREMITGEDSHRANREMITGEDRRRTNREMITGEDSHRANREMVGIAKISGKEKEFSGTVFEVVNGDALVVKLADGSLKKVFLASIRPPRPSDEKPGEPLPPRVKGSRPLYDIPWMFEAREFLRKKLIGKRVNVVVDYIQAAKDNFPEKTGCTITIGGVNVAEAMVSKGLATVVRYRQDDDQRSSHYDELLAAEMKAAKSGSGVHSKKNIPNHRVADVSGDVPKAKQFLPFLQRAARTEALVEFVASGSRLRLYIAKETCLVTFLLAGISCPRGSRPGPNGVHMEGEAFGEEALIFTKDKCLQREVEIHVESMDKAGNFIGWLWVDGINLSVALVEEGYATIHFSAERSEYFRSLKAAEDSAKAKKLRRWKDYVEEDEEEEKKQEEDRVLERNIDYQDVVITEATQELHFYAQSVKEGPKLESLMAKIEQEFSANPPLAGAYNPKRGDICAAKFPHDNLWYRARVEKVSGPNVTVFYIDYGNREIINVTSCASLPSSFTNDKPYVHEYALACTSLAKDLANVLVLSSTAEDGEIEVRISVGQGHLAAPFVAATSGEDNYLHQRQSHSSVAVCETPDLFPVFANESKCSPKKNI</sequence>
<dbReference type="SMART" id="SM00318">
    <property type="entry name" value="SNc"/>
    <property type="match status" value="4"/>
</dbReference>
<evidence type="ECO:0000256" key="1">
    <source>
        <dbReference type="ARBA" id="ARBA00004496"/>
    </source>
</evidence>
<dbReference type="InterPro" id="IPR035437">
    <property type="entry name" value="SNase_OB-fold_sf"/>
</dbReference>
<dbReference type="GO" id="GO:0004518">
    <property type="term" value="F:nuclease activity"/>
    <property type="evidence" value="ECO:0007669"/>
    <property type="project" value="TreeGrafter"/>
</dbReference>
<dbReference type="CDD" id="cd00175">
    <property type="entry name" value="SNc"/>
    <property type="match status" value="4"/>
</dbReference>
<dbReference type="PIRSF" id="PIRSF017179">
    <property type="entry name" value="RISC-Tudor-SN"/>
    <property type="match status" value="1"/>
</dbReference>
<evidence type="ECO:0000256" key="2">
    <source>
        <dbReference type="ARBA" id="ARBA00017230"/>
    </source>
</evidence>
<evidence type="ECO:0000256" key="3">
    <source>
        <dbReference type="ARBA" id="ARBA00022490"/>
    </source>
</evidence>
<gene>
    <name evidence="9" type="ORF">TCMB3V08_LOCUS5419</name>
</gene>
<feature type="domain" description="TNase-like" evidence="8">
    <location>
        <begin position="435"/>
        <end position="588"/>
    </location>
</feature>
<dbReference type="FunFam" id="2.40.50.90:FF:000003">
    <property type="entry name" value="Staphylococcal nuclease domain-containing protein"/>
    <property type="match status" value="1"/>
</dbReference>
<name>A0A7R9J6C5_TIMCA</name>
<evidence type="ECO:0000256" key="5">
    <source>
        <dbReference type="PIRNR" id="PIRNR017179"/>
    </source>
</evidence>
<dbReference type="Pfam" id="PF00565">
    <property type="entry name" value="SNase"/>
    <property type="match status" value="4"/>
</dbReference>
<accession>A0A7R9J6C5</accession>
<dbReference type="InterPro" id="IPR002999">
    <property type="entry name" value="Tudor"/>
</dbReference>
<dbReference type="PROSITE" id="PS50830">
    <property type="entry name" value="TNASE_3"/>
    <property type="match status" value="4"/>
</dbReference>